<dbReference type="Proteomes" id="UP000448575">
    <property type="component" value="Unassembled WGS sequence"/>
</dbReference>
<evidence type="ECO:0000256" key="7">
    <source>
        <dbReference type="SAM" id="MobiDB-lite"/>
    </source>
</evidence>
<dbReference type="GO" id="GO:0016740">
    <property type="term" value="F:transferase activity"/>
    <property type="evidence" value="ECO:0007669"/>
    <property type="project" value="UniProtKB-KW"/>
</dbReference>
<gene>
    <name evidence="10" type="ORF">GTP41_09750</name>
</gene>
<feature type="domain" description="AlgX/AlgJ SGNH hydrolase-like" evidence="9">
    <location>
        <begin position="151"/>
        <end position="349"/>
    </location>
</feature>
<organism evidence="10 11">
    <name type="scientific">Pseudoduganella guangdongensis</name>
    <dbReference type="NCBI Taxonomy" id="2692179"/>
    <lineage>
        <taxon>Bacteria</taxon>
        <taxon>Pseudomonadati</taxon>
        <taxon>Pseudomonadota</taxon>
        <taxon>Betaproteobacteria</taxon>
        <taxon>Burkholderiales</taxon>
        <taxon>Oxalobacteraceae</taxon>
        <taxon>Telluria group</taxon>
        <taxon>Pseudoduganella</taxon>
    </lineage>
</organism>
<dbReference type="GO" id="GO:0042597">
    <property type="term" value="C:periplasmic space"/>
    <property type="evidence" value="ECO:0007669"/>
    <property type="project" value="UniProtKB-SubCell"/>
</dbReference>
<evidence type="ECO:0000256" key="5">
    <source>
        <dbReference type="ARBA" id="ARBA00022764"/>
    </source>
</evidence>
<evidence type="ECO:0000256" key="8">
    <source>
        <dbReference type="SAM" id="Phobius"/>
    </source>
</evidence>
<dbReference type="RefSeq" id="WP_161025388.1">
    <property type="nucleotide sequence ID" value="NZ_WWCJ01000006.1"/>
</dbReference>
<keyword evidence="6" id="KW-0016">Alginate biosynthesis</keyword>
<name>A0A6N9HH02_9BURK</name>
<evidence type="ECO:0000256" key="2">
    <source>
        <dbReference type="ARBA" id="ARBA00005182"/>
    </source>
</evidence>
<evidence type="ECO:0000259" key="9">
    <source>
        <dbReference type="Pfam" id="PF16822"/>
    </source>
</evidence>
<evidence type="ECO:0000256" key="4">
    <source>
        <dbReference type="ARBA" id="ARBA00022729"/>
    </source>
</evidence>
<evidence type="ECO:0000313" key="11">
    <source>
        <dbReference type="Proteomes" id="UP000448575"/>
    </source>
</evidence>
<accession>A0A6N9HH02</accession>
<sequence length="401" mass="45156">MSADGQRRAAPAPADAAAAPAARPRLRLRRLWRKTAQLATVGTVLGLSTLPLAYTVLGQAPGVPLEELRPLAPLPTRWEGPWHAIDHNYAAFERWFSDNAGLRTIMVRSKNELDYQLFGSSRRVYYGSEGELFNRSQTDIELPHTEEKMADPQRRAAMLAALDAYAKKLQEQGVTLVLLAPISKHYTTGERLPYFAPRLPAQSNFMAFYDGLRRTPSLNFIDVDAIQRSAPAGSPPPYLRQDFHWTDVTAMDVAAAVTNRIAELEGSPLRWRHAREYRYVPFQGVEARFAGRLNTEERVLEPELVQSWTTRHTRHLRDAQASGLEFETGTLDDPALLPSTCLWGNSFSDGMLRAGMPEHYRYFRKISRHLTLPALPALARGHCKYLVAQALDIQAGVWQMR</sequence>
<keyword evidence="8" id="KW-1133">Transmembrane helix</keyword>
<dbReference type="InterPro" id="IPR031811">
    <property type="entry name" value="ALGX/ALGJ_SGNH-like"/>
</dbReference>
<evidence type="ECO:0000313" key="10">
    <source>
        <dbReference type="EMBL" id="MYN02383.1"/>
    </source>
</evidence>
<keyword evidence="8" id="KW-0472">Membrane</keyword>
<evidence type="ECO:0000256" key="1">
    <source>
        <dbReference type="ARBA" id="ARBA00004418"/>
    </source>
</evidence>
<keyword evidence="11" id="KW-1185">Reference proteome</keyword>
<keyword evidence="3" id="KW-0808">Transferase</keyword>
<keyword evidence="5" id="KW-0574">Periplasm</keyword>
<feature type="region of interest" description="Disordered" evidence="7">
    <location>
        <begin position="1"/>
        <end position="21"/>
    </location>
</feature>
<comment type="pathway">
    <text evidence="2">Glycan biosynthesis; alginate biosynthesis.</text>
</comment>
<proteinExistence type="predicted"/>
<feature type="compositionally biased region" description="Low complexity" evidence="7">
    <location>
        <begin position="8"/>
        <end position="21"/>
    </location>
</feature>
<comment type="caution">
    <text evidence="10">The sequence shown here is derived from an EMBL/GenBank/DDBJ whole genome shotgun (WGS) entry which is preliminary data.</text>
</comment>
<dbReference type="EMBL" id="WWCJ01000006">
    <property type="protein sequence ID" value="MYN02383.1"/>
    <property type="molecule type" value="Genomic_DNA"/>
</dbReference>
<keyword evidence="8" id="KW-0812">Transmembrane</keyword>
<dbReference type="AlphaFoldDB" id="A0A6N9HH02"/>
<protein>
    <recommendedName>
        <fullName evidence="9">AlgX/AlgJ SGNH hydrolase-like domain-containing protein</fullName>
    </recommendedName>
</protein>
<evidence type="ECO:0000256" key="6">
    <source>
        <dbReference type="ARBA" id="ARBA00022841"/>
    </source>
</evidence>
<dbReference type="UniPathway" id="UPA00286"/>
<dbReference type="Pfam" id="PF16822">
    <property type="entry name" value="ALGX"/>
    <property type="match status" value="1"/>
</dbReference>
<reference evidence="10 11" key="1">
    <citation type="submission" date="2019-12" db="EMBL/GenBank/DDBJ databases">
        <title>Novel species isolated from a subtropical stream in China.</title>
        <authorList>
            <person name="Lu H."/>
        </authorList>
    </citation>
    <scope>NUCLEOTIDE SEQUENCE [LARGE SCALE GENOMIC DNA]</scope>
    <source>
        <strain evidence="10 11">DS3</strain>
    </source>
</reference>
<evidence type="ECO:0000256" key="3">
    <source>
        <dbReference type="ARBA" id="ARBA00022679"/>
    </source>
</evidence>
<comment type="subcellular location">
    <subcellularLocation>
        <location evidence="1">Periplasm</location>
    </subcellularLocation>
</comment>
<keyword evidence="4" id="KW-0732">Signal</keyword>
<feature type="transmembrane region" description="Helical" evidence="8">
    <location>
        <begin position="35"/>
        <end position="57"/>
    </location>
</feature>
<dbReference type="GO" id="GO:0042121">
    <property type="term" value="P:alginic acid biosynthetic process"/>
    <property type="evidence" value="ECO:0007669"/>
    <property type="project" value="UniProtKB-UniPathway"/>
</dbReference>